<evidence type="ECO:0000313" key="2">
    <source>
        <dbReference type="Proteomes" id="UP001327560"/>
    </source>
</evidence>
<dbReference type="EMBL" id="CP136890">
    <property type="protein sequence ID" value="WOK94390.1"/>
    <property type="molecule type" value="Genomic_DNA"/>
</dbReference>
<dbReference type="Proteomes" id="UP001327560">
    <property type="component" value="Chromosome 1"/>
</dbReference>
<sequence length="167" mass="19248">MESLRILMKSFELASGLKIIFSKTKFIHIGNNQETTNLMVQTLGCSVYLLPIEYLGLPVLHLGQLHKDDQNKEIAKFDRTLTSWKGSIISRARRRTLINSVLTRQASYFLSIFEACAWVIKQMDKQRRTFYWVSNGTILPRGRCHMNHMTTFFKGARTPDMVGELSC</sequence>
<keyword evidence="2" id="KW-1185">Reference proteome</keyword>
<organism evidence="1 2">
    <name type="scientific">Canna indica</name>
    <name type="common">Indian-shot</name>
    <dbReference type="NCBI Taxonomy" id="4628"/>
    <lineage>
        <taxon>Eukaryota</taxon>
        <taxon>Viridiplantae</taxon>
        <taxon>Streptophyta</taxon>
        <taxon>Embryophyta</taxon>
        <taxon>Tracheophyta</taxon>
        <taxon>Spermatophyta</taxon>
        <taxon>Magnoliopsida</taxon>
        <taxon>Liliopsida</taxon>
        <taxon>Zingiberales</taxon>
        <taxon>Cannaceae</taxon>
        <taxon>Canna</taxon>
    </lineage>
</organism>
<gene>
    <name evidence="1" type="ORF">Cni_G03092</name>
</gene>
<evidence type="ECO:0000313" key="1">
    <source>
        <dbReference type="EMBL" id="WOK94390.1"/>
    </source>
</evidence>
<reference evidence="1 2" key="1">
    <citation type="submission" date="2023-10" db="EMBL/GenBank/DDBJ databases">
        <title>Chromosome-scale genome assembly provides insights into flower coloration mechanisms of Canna indica.</title>
        <authorList>
            <person name="Li C."/>
        </authorList>
    </citation>
    <scope>NUCLEOTIDE SEQUENCE [LARGE SCALE GENOMIC DNA]</scope>
    <source>
        <tissue evidence="1">Flower</tissue>
    </source>
</reference>
<name>A0AAQ3Q2R7_9LILI</name>
<dbReference type="AlphaFoldDB" id="A0AAQ3Q2R7"/>
<protein>
    <submittedName>
        <fullName evidence="1">Uncharacterized protein</fullName>
    </submittedName>
</protein>
<dbReference type="PANTHER" id="PTHR33116">
    <property type="entry name" value="REVERSE TRANSCRIPTASE ZINC-BINDING DOMAIN-CONTAINING PROTEIN-RELATED-RELATED"/>
    <property type="match status" value="1"/>
</dbReference>
<dbReference type="PANTHER" id="PTHR33116:SF78">
    <property type="entry name" value="OS12G0587133 PROTEIN"/>
    <property type="match status" value="1"/>
</dbReference>
<proteinExistence type="predicted"/>
<accession>A0AAQ3Q2R7</accession>